<evidence type="ECO:0000313" key="2">
    <source>
        <dbReference type="EMBL" id="MBB3127020.1"/>
    </source>
</evidence>
<comment type="caution">
    <text evidence="2">The sequence shown here is derived from an EMBL/GenBank/DDBJ whole genome shotgun (WGS) entry which is preliminary data.</text>
</comment>
<dbReference type="Pfam" id="PF02698">
    <property type="entry name" value="DUF218"/>
    <property type="match status" value="1"/>
</dbReference>
<dbReference type="GO" id="GO:0043164">
    <property type="term" value="P:Gram-negative-bacterium-type cell wall biogenesis"/>
    <property type="evidence" value="ECO:0007669"/>
    <property type="project" value="TreeGrafter"/>
</dbReference>
<feature type="domain" description="DUF218" evidence="1">
    <location>
        <begin position="35"/>
        <end position="158"/>
    </location>
</feature>
<reference evidence="2 3" key="1">
    <citation type="submission" date="2020-08" db="EMBL/GenBank/DDBJ databases">
        <title>Genomic Encyclopedia of Type Strains, Phase III (KMG-III): the genomes of soil and plant-associated and newly described type strains.</title>
        <authorList>
            <person name="Whitman W."/>
        </authorList>
    </citation>
    <scope>NUCLEOTIDE SEQUENCE [LARGE SCALE GENOMIC DNA]</scope>
    <source>
        <strain evidence="2 3">CECT 5831</strain>
    </source>
</reference>
<dbReference type="InterPro" id="IPR014729">
    <property type="entry name" value="Rossmann-like_a/b/a_fold"/>
</dbReference>
<dbReference type="Proteomes" id="UP000517523">
    <property type="component" value="Unassembled WGS sequence"/>
</dbReference>
<protein>
    <recommendedName>
        <fullName evidence="1">DUF218 domain-containing protein</fullName>
    </recommendedName>
</protein>
<dbReference type="GO" id="GO:0000270">
    <property type="term" value="P:peptidoglycan metabolic process"/>
    <property type="evidence" value="ECO:0007669"/>
    <property type="project" value="TreeGrafter"/>
</dbReference>
<sequence length="202" mass="23413">MLISEISINTLNREQITNLLYGKNIELDKGNIIGDCIFVFGGTYMERTEKAVELFNNRSAPYILFTGGDKYGQHSVSEAVMLRNKALELGVPEDRTIIESESNNTLENIICSLLVLERKFGLHKIKRLLLVSSPGHMRRCILMCRTFMPPWIELIWCPDNRSVGQRDNWWKDPEWERRVTDEAFKVVNGVKERYFIDAEVDI</sequence>
<dbReference type="RefSeq" id="WP_183581138.1">
    <property type="nucleotide sequence ID" value="NZ_JACHXJ010000001.1"/>
</dbReference>
<organism evidence="2 3">
    <name type="scientific">Paenibacillus rhizosphaerae</name>
    <dbReference type="NCBI Taxonomy" id="297318"/>
    <lineage>
        <taxon>Bacteria</taxon>
        <taxon>Bacillati</taxon>
        <taxon>Bacillota</taxon>
        <taxon>Bacilli</taxon>
        <taxon>Bacillales</taxon>
        <taxon>Paenibacillaceae</taxon>
        <taxon>Paenibacillus</taxon>
    </lineage>
</organism>
<proteinExistence type="predicted"/>
<evidence type="ECO:0000313" key="3">
    <source>
        <dbReference type="Proteomes" id="UP000517523"/>
    </source>
</evidence>
<dbReference type="PANTHER" id="PTHR30336:SF4">
    <property type="entry name" value="ENVELOPE BIOGENESIS FACTOR ELYC"/>
    <property type="match status" value="1"/>
</dbReference>
<dbReference type="CDD" id="cd06259">
    <property type="entry name" value="YdcF-like"/>
    <property type="match status" value="1"/>
</dbReference>
<name>A0A839TMR5_9BACL</name>
<evidence type="ECO:0000259" key="1">
    <source>
        <dbReference type="Pfam" id="PF02698"/>
    </source>
</evidence>
<dbReference type="InterPro" id="IPR003848">
    <property type="entry name" value="DUF218"/>
</dbReference>
<dbReference type="GO" id="GO:0005886">
    <property type="term" value="C:plasma membrane"/>
    <property type="evidence" value="ECO:0007669"/>
    <property type="project" value="TreeGrafter"/>
</dbReference>
<dbReference type="Gene3D" id="3.40.50.620">
    <property type="entry name" value="HUPs"/>
    <property type="match status" value="1"/>
</dbReference>
<dbReference type="EMBL" id="JACHXJ010000001">
    <property type="protein sequence ID" value="MBB3127020.1"/>
    <property type="molecule type" value="Genomic_DNA"/>
</dbReference>
<dbReference type="AlphaFoldDB" id="A0A839TMR5"/>
<gene>
    <name evidence="2" type="ORF">FHS19_001674</name>
</gene>
<dbReference type="InterPro" id="IPR051599">
    <property type="entry name" value="Cell_Envelope_Assoc"/>
</dbReference>
<accession>A0A839TMR5</accession>
<dbReference type="PANTHER" id="PTHR30336">
    <property type="entry name" value="INNER MEMBRANE PROTEIN, PROBABLE PERMEASE"/>
    <property type="match status" value="1"/>
</dbReference>